<evidence type="ECO:0000256" key="2">
    <source>
        <dbReference type="ARBA" id="ARBA00022722"/>
    </source>
</evidence>
<dbReference type="Gene3D" id="3.90.730.10">
    <property type="entry name" value="Ribonuclease T2-like"/>
    <property type="match status" value="1"/>
</dbReference>
<sequence length="248" mass="27791">MKSSLSLSMFIKLFLLLALLDICVSKSVFDFFYFVQQWPGSYCDTKRSCCYPITGKPASNFSIHGLWPNYNNGSWPSDCNPKHPFNQSQISDLVSRAQTSWPSLGCPSSNNIKFWKHEWSKHGTCSESVGLDQHAYFQHTLDLKDQIDLLQILQDAGIKPDGSFYNVSSIEEAIEKGSGYFPGIRCNFDASRNSQLLEIYLCVDKSATRFIDCPILPHSNCPSQVEFPTFGADSGILQLATPSSPNYI</sequence>
<dbReference type="EMBL" id="JAAIUW010000011">
    <property type="protein sequence ID" value="KAF7809117.1"/>
    <property type="molecule type" value="Genomic_DNA"/>
</dbReference>
<protein>
    <submittedName>
        <fullName evidence="11">Extracellular ribonuclease LE-like</fullName>
    </submittedName>
</protein>
<evidence type="ECO:0000256" key="9">
    <source>
        <dbReference type="RuleBase" id="RU004328"/>
    </source>
</evidence>
<dbReference type="InterPro" id="IPR036430">
    <property type="entry name" value="RNase_T2-like_sf"/>
</dbReference>
<evidence type="ECO:0000256" key="5">
    <source>
        <dbReference type="ARBA" id="ARBA00023157"/>
    </source>
</evidence>
<keyword evidence="6" id="KW-0456">Lyase</keyword>
<feature type="chain" id="PRO_5032887855" evidence="10">
    <location>
        <begin position="26"/>
        <end position="248"/>
    </location>
</feature>
<dbReference type="OrthoDB" id="435754at2759"/>
<comment type="similarity">
    <text evidence="1 9">Belongs to the RNase T2 family.</text>
</comment>
<feature type="active site" evidence="8">
    <location>
        <position position="118"/>
    </location>
</feature>
<comment type="caution">
    <text evidence="11">The sequence shown here is derived from an EMBL/GenBank/DDBJ whole genome shotgun (WGS) entry which is preliminary data.</text>
</comment>
<keyword evidence="10" id="KW-0732">Signal</keyword>
<dbReference type="AlphaFoldDB" id="A0A834SWE9"/>
<keyword evidence="2" id="KW-0540">Nuclease</keyword>
<feature type="active site" evidence="8">
    <location>
        <position position="122"/>
    </location>
</feature>
<keyword evidence="5" id="KW-1015">Disulfide bond</keyword>
<evidence type="ECO:0000256" key="10">
    <source>
        <dbReference type="SAM" id="SignalP"/>
    </source>
</evidence>
<evidence type="ECO:0000313" key="12">
    <source>
        <dbReference type="Proteomes" id="UP000634136"/>
    </source>
</evidence>
<organism evidence="11 12">
    <name type="scientific">Senna tora</name>
    <dbReference type="NCBI Taxonomy" id="362788"/>
    <lineage>
        <taxon>Eukaryota</taxon>
        <taxon>Viridiplantae</taxon>
        <taxon>Streptophyta</taxon>
        <taxon>Embryophyta</taxon>
        <taxon>Tracheophyta</taxon>
        <taxon>Spermatophyta</taxon>
        <taxon>Magnoliopsida</taxon>
        <taxon>eudicotyledons</taxon>
        <taxon>Gunneridae</taxon>
        <taxon>Pentapetalae</taxon>
        <taxon>rosids</taxon>
        <taxon>fabids</taxon>
        <taxon>Fabales</taxon>
        <taxon>Fabaceae</taxon>
        <taxon>Caesalpinioideae</taxon>
        <taxon>Cassia clade</taxon>
        <taxon>Senna</taxon>
    </lineage>
</organism>
<evidence type="ECO:0000256" key="4">
    <source>
        <dbReference type="ARBA" id="ARBA00022801"/>
    </source>
</evidence>
<dbReference type="GO" id="GO:0003723">
    <property type="term" value="F:RNA binding"/>
    <property type="evidence" value="ECO:0007669"/>
    <property type="project" value="InterPro"/>
</dbReference>
<evidence type="ECO:0000256" key="3">
    <source>
        <dbReference type="ARBA" id="ARBA00022759"/>
    </source>
</evidence>
<dbReference type="PANTHER" id="PTHR11240:SF75">
    <property type="entry name" value="RIBONUCLEASE 3"/>
    <property type="match status" value="1"/>
</dbReference>
<dbReference type="CDD" id="cd01061">
    <property type="entry name" value="RNase_T2_euk"/>
    <property type="match status" value="1"/>
</dbReference>
<gene>
    <name evidence="11" type="ORF">G2W53_035860</name>
</gene>
<evidence type="ECO:0000256" key="6">
    <source>
        <dbReference type="ARBA" id="ARBA00023239"/>
    </source>
</evidence>
<dbReference type="Proteomes" id="UP000634136">
    <property type="component" value="Unassembled WGS sequence"/>
</dbReference>
<evidence type="ECO:0000256" key="1">
    <source>
        <dbReference type="ARBA" id="ARBA00007469"/>
    </source>
</evidence>
<dbReference type="InterPro" id="IPR033130">
    <property type="entry name" value="RNase_T2_His_AS_2"/>
</dbReference>
<feature type="active site" evidence="8">
    <location>
        <position position="64"/>
    </location>
</feature>
<dbReference type="PROSITE" id="PS00530">
    <property type="entry name" value="RNASE_T2_1"/>
    <property type="match status" value="1"/>
</dbReference>
<dbReference type="GO" id="GO:0006401">
    <property type="term" value="P:RNA catabolic process"/>
    <property type="evidence" value="ECO:0007669"/>
    <property type="project" value="TreeGrafter"/>
</dbReference>
<comment type="function">
    <text evidence="7">May remobilize phosphate, particularly when cells senesce or when phosphate becomes limiting.</text>
</comment>
<keyword evidence="12" id="KW-1185">Reference proteome</keyword>
<evidence type="ECO:0000313" key="11">
    <source>
        <dbReference type="EMBL" id="KAF7809117.1"/>
    </source>
</evidence>
<keyword evidence="4" id="KW-0378">Hydrolase</keyword>
<evidence type="ECO:0000256" key="7">
    <source>
        <dbReference type="ARBA" id="ARBA00054578"/>
    </source>
</evidence>
<dbReference type="GO" id="GO:0005576">
    <property type="term" value="C:extracellular region"/>
    <property type="evidence" value="ECO:0007669"/>
    <property type="project" value="TreeGrafter"/>
</dbReference>
<dbReference type="GO" id="GO:0016787">
    <property type="term" value="F:hydrolase activity"/>
    <property type="evidence" value="ECO:0007669"/>
    <property type="project" value="UniProtKB-KW"/>
</dbReference>
<reference evidence="11" key="1">
    <citation type="submission" date="2020-09" db="EMBL/GenBank/DDBJ databases">
        <title>Genome-Enabled Discovery of Anthraquinone Biosynthesis in Senna tora.</title>
        <authorList>
            <person name="Kang S.-H."/>
            <person name="Pandey R.P."/>
            <person name="Lee C.-M."/>
            <person name="Sim J.-S."/>
            <person name="Jeong J.-T."/>
            <person name="Choi B.-S."/>
            <person name="Jung M."/>
            <person name="Ginzburg D."/>
            <person name="Zhao K."/>
            <person name="Won S.Y."/>
            <person name="Oh T.-J."/>
            <person name="Yu Y."/>
            <person name="Kim N.-H."/>
            <person name="Lee O.R."/>
            <person name="Lee T.-H."/>
            <person name="Bashyal P."/>
            <person name="Kim T.-S."/>
            <person name="Lee W.-H."/>
            <person name="Kawkins C."/>
            <person name="Kim C.-K."/>
            <person name="Kim J.S."/>
            <person name="Ahn B.O."/>
            <person name="Rhee S.Y."/>
            <person name="Sohng J.K."/>
        </authorList>
    </citation>
    <scope>NUCLEOTIDE SEQUENCE</scope>
    <source>
        <tissue evidence="11">Leaf</tissue>
    </source>
</reference>
<dbReference type="PANTHER" id="PTHR11240">
    <property type="entry name" value="RIBONUCLEASE T2"/>
    <property type="match status" value="1"/>
</dbReference>
<feature type="signal peptide" evidence="10">
    <location>
        <begin position="1"/>
        <end position="25"/>
    </location>
</feature>
<dbReference type="FunFam" id="3.90.730.10:FF:000003">
    <property type="entry name" value="Ribonuclease 3"/>
    <property type="match status" value="1"/>
</dbReference>
<dbReference type="InterPro" id="IPR001568">
    <property type="entry name" value="RNase_T2-like"/>
</dbReference>
<dbReference type="SUPFAM" id="SSF55895">
    <property type="entry name" value="Ribonuclease Rh-like"/>
    <property type="match status" value="1"/>
</dbReference>
<dbReference type="PROSITE" id="PS00531">
    <property type="entry name" value="RNASE_T2_2"/>
    <property type="match status" value="1"/>
</dbReference>
<dbReference type="GO" id="GO:0033897">
    <property type="term" value="F:ribonuclease T2 activity"/>
    <property type="evidence" value="ECO:0007669"/>
    <property type="project" value="InterPro"/>
</dbReference>
<dbReference type="Pfam" id="PF00445">
    <property type="entry name" value="Ribonuclease_T2"/>
    <property type="match status" value="1"/>
</dbReference>
<evidence type="ECO:0000256" key="8">
    <source>
        <dbReference type="PIRSR" id="PIRSR633697-1"/>
    </source>
</evidence>
<keyword evidence="3" id="KW-0255">Endonuclease</keyword>
<dbReference type="InterPro" id="IPR033697">
    <property type="entry name" value="Ribonuclease_T2_eukaryotic"/>
</dbReference>
<proteinExistence type="inferred from homology"/>
<dbReference type="InterPro" id="IPR018188">
    <property type="entry name" value="RNase_T2_His_AS_1"/>
</dbReference>
<accession>A0A834SWE9</accession>
<name>A0A834SWE9_9FABA</name>